<dbReference type="AlphaFoldDB" id="A0A812C3M8"/>
<organism evidence="2 3">
    <name type="scientific">Acanthosepion pharaonis</name>
    <name type="common">Pharaoh cuttlefish</name>
    <name type="synonym">Sepia pharaonis</name>
    <dbReference type="NCBI Taxonomy" id="158019"/>
    <lineage>
        <taxon>Eukaryota</taxon>
        <taxon>Metazoa</taxon>
        <taxon>Spiralia</taxon>
        <taxon>Lophotrochozoa</taxon>
        <taxon>Mollusca</taxon>
        <taxon>Cephalopoda</taxon>
        <taxon>Coleoidea</taxon>
        <taxon>Decapodiformes</taxon>
        <taxon>Sepiida</taxon>
        <taxon>Sepiina</taxon>
        <taxon>Sepiidae</taxon>
        <taxon>Acanthosepion</taxon>
    </lineage>
</organism>
<dbReference type="EMBL" id="CAHIKZ030001092">
    <property type="protein sequence ID" value="CAE1252173.1"/>
    <property type="molecule type" value="Genomic_DNA"/>
</dbReference>
<comment type="caution">
    <text evidence="2">The sequence shown here is derived from an EMBL/GenBank/DDBJ whole genome shotgun (WGS) entry which is preliminary data.</text>
</comment>
<evidence type="ECO:0000313" key="2">
    <source>
        <dbReference type="EMBL" id="CAE1252173.1"/>
    </source>
</evidence>
<proteinExistence type="predicted"/>
<feature type="transmembrane region" description="Helical" evidence="1">
    <location>
        <begin position="695"/>
        <end position="714"/>
    </location>
</feature>
<evidence type="ECO:0000313" key="3">
    <source>
        <dbReference type="Proteomes" id="UP000597762"/>
    </source>
</evidence>
<keyword evidence="3" id="KW-1185">Reference proteome</keyword>
<sequence>MYQQSPSPSYPCLPGGITNSKPCVSLSLQHYPHLPVILSSWKPVPIVPFIPVDLQNLASLPIILSSWIMYQQSLSSLLICSLLSLSPYSVFLEEFTPSPPSSLLDLQNTEALSPLFCLPGGMFNSLPIPVDFHFYFLSHYSLESSWRNVLPVSPLLSLLICRIKRIPTLALSPFAEYLKPLPLFCLPGGMYQQSLSLPVDLQNTGILPIILILKNSPHYSVFLEECTNSPLRIPVDLQNTEALPIILSSWRNVPTVPFVSLLICGMLKHSPHYSVFLEECTNSPLQYESLSPLFCLPGENFLYKSLRISVDLQNTEASPIILSSWRNVPIVPSSLLRICSHYSVFLKPPLLIFESVFFLENVPFLPFVSLLICGILKHSPHYSVFLEECTNSPFRSLLICGILKHSPHYSVFLEECTNQSNLQALKHSLLICRIQKHSPHYSVFLENVPTVPFLQNTEALSPIILSSWRLFQLVPHSLYPCLPGGMFSLASQLICTYPHYSVFLKCEVLFIPLILRNKNPIILSLEECTYSPLRILLICSEASSHILSSWRNVPGPFVSLLISPLLTSPHYSVFLEEEATVPFVSLLPGFCLSLPWKNTDLSHILSSWRNVPTSLYNDFRILKSLPLFCLPGIMYQPSPSYPVDLRTEIALLSPLFCLLILLFITVPSYPCWLVFETCSLLHYSVFLEEYCTVPFVSLVICGSGLPLFCLNPLFRQPPIPVLLMSFLPIIVLPETLVLFVSSLTEYTYPHLLSSWRERRLVPFGRPVDFLLWQRVNPVFGDYQCRVFRLPVLLLNFLP</sequence>
<accession>A0A812C3M8</accession>
<gene>
    <name evidence="2" type="ORF">SPHA_27869</name>
</gene>
<feature type="transmembrane region" description="Helical" evidence="1">
    <location>
        <begin position="721"/>
        <end position="743"/>
    </location>
</feature>
<keyword evidence="1" id="KW-0812">Transmembrane</keyword>
<keyword evidence="1" id="KW-0472">Membrane</keyword>
<reference evidence="2" key="1">
    <citation type="submission" date="2021-01" db="EMBL/GenBank/DDBJ databases">
        <authorList>
            <person name="Li R."/>
            <person name="Bekaert M."/>
        </authorList>
    </citation>
    <scope>NUCLEOTIDE SEQUENCE</scope>
    <source>
        <strain evidence="2">Farmed</strain>
    </source>
</reference>
<name>A0A812C3M8_ACAPH</name>
<feature type="transmembrane region" description="Helical" evidence="1">
    <location>
        <begin position="655"/>
        <end position="675"/>
    </location>
</feature>
<evidence type="ECO:0000256" key="1">
    <source>
        <dbReference type="SAM" id="Phobius"/>
    </source>
</evidence>
<protein>
    <submittedName>
        <fullName evidence="2">Uncharacterized protein</fullName>
    </submittedName>
</protein>
<keyword evidence="1" id="KW-1133">Transmembrane helix</keyword>
<dbReference type="Proteomes" id="UP000597762">
    <property type="component" value="Unassembled WGS sequence"/>
</dbReference>